<dbReference type="Pfam" id="PF00497">
    <property type="entry name" value="SBP_bac_3"/>
    <property type="match status" value="1"/>
</dbReference>
<feature type="signal peptide" evidence="5">
    <location>
        <begin position="1"/>
        <end position="26"/>
    </location>
</feature>
<feature type="chain" id="PRO_5016061401" evidence="5">
    <location>
        <begin position="27"/>
        <end position="264"/>
    </location>
</feature>
<evidence type="ECO:0000256" key="4">
    <source>
        <dbReference type="RuleBase" id="RU003744"/>
    </source>
</evidence>
<dbReference type="PROSITE" id="PS01039">
    <property type="entry name" value="SBP_BACTERIAL_3"/>
    <property type="match status" value="1"/>
</dbReference>
<dbReference type="InterPro" id="IPR018313">
    <property type="entry name" value="SBP_3_CS"/>
</dbReference>
<dbReference type="InterPro" id="IPR001638">
    <property type="entry name" value="Solute-binding_3/MltF_N"/>
</dbReference>
<evidence type="ECO:0000313" key="8">
    <source>
        <dbReference type="Proteomes" id="UP000249633"/>
    </source>
</evidence>
<sequence length="264" mass="28039">MSLTKRQILSAALGLALAASAGLAQAQTALADIQKNKLIKVAVPTDYPPYGFVGVDMAPQGLDIDMARLIADKLGVKLELVPVSSPNRIPYLQSRKADLVISTLGKNPEREKVINFTAAYSPFFQGIFGPKGSKLTSLAELAGKSVGATRGAIEDQELTKLAPAGTEIKRFEDNNATVAAFVAHQTQFIATGVSVAEVMMQRNPALGAEFKLLLKESPNHIGVAKGEDALLAKVNEIIAQAKAAGELDKLSQKWLKRPAGNLPQ</sequence>
<dbReference type="Gene3D" id="3.40.190.10">
    <property type="entry name" value="Periplasmic binding protein-like II"/>
    <property type="match status" value="2"/>
</dbReference>
<accession>A0A2W5DQ01</accession>
<dbReference type="AlphaFoldDB" id="A0A2W5DQ01"/>
<evidence type="ECO:0000256" key="2">
    <source>
        <dbReference type="ARBA" id="ARBA00010333"/>
    </source>
</evidence>
<comment type="caution">
    <text evidence="7">The sequence shown here is derived from an EMBL/GenBank/DDBJ whole genome shotgun (WGS) entry which is preliminary data.</text>
</comment>
<evidence type="ECO:0000256" key="3">
    <source>
        <dbReference type="ARBA" id="ARBA00022729"/>
    </source>
</evidence>
<evidence type="ECO:0000256" key="5">
    <source>
        <dbReference type="SAM" id="SignalP"/>
    </source>
</evidence>
<feature type="domain" description="Solute-binding protein family 3/N-terminal" evidence="6">
    <location>
        <begin position="38"/>
        <end position="258"/>
    </location>
</feature>
<organism evidence="7 8">
    <name type="scientific">Roseateles depolymerans</name>
    <dbReference type="NCBI Taxonomy" id="76731"/>
    <lineage>
        <taxon>Bacteria</taxon>
        <taxon>Pseudomonadati</taxon>
        <taxon>Pseudomonadota</taxon>
        <taxon>Betaproteobacteria</taxon>
        <taxon>Burkholderiales</taxon>
        <taxon>Sphaerotilaceae</taxon>
        <taxon>Roseateles</taxon>
    </lineage>
</organism>
<dbReference type="PROSITE" id="PS51318">
    <property type="entry name" value="TAT"/>
    <property type="match status" value="1"/>
</dbReference>
<proteinExistence type="inferred from homology"/>
<dbReference type="SMART" id="SM00062">
    <property type="entry name" value="PBPb"/>
    <property type="match status" value="1"/>
</dbReference>
<protein>
    <submittedName>
        <fullName evidence="7">Amino acid ABC transporter substrate-binding protein</fullName>
    </submittedName>
</protein>
<gene>
    <name evidence="7" type="ORF">DI603_07310</name>
</gene>
<dbReference type="PANTHER" id="PTHR35936">
    <property type="entry name" value="MEMBRANE-BOUND LYTIC MUREIN TRANSGLYCOSYLASE F"/>
    <property type="match status" value="1"/>
</dbReference>
<name>A0A2W5DQ01_9BURK</name>
<dbReference type="CDD" id="cd01072">
    <property type="entry name" value="PBP2_SMa0082_like"/>
    <property type="match status" value="1"/>
</dbReference>
<comment type="subcellular location">
    <subcellularLocation>
        <location evidence="1">Cell envelope</location>
    </subcellularLocation>
</comment>
<dbReference type="GO" id="GO:0030313">
    <property type="term" value="C:cell envelope"/>
    <property type="evidence" value="ECO:0007669"/>
    <property type="project" value="UniProtKB-SubCell"/>
</dbReference>
<dbReference type="PANTHER" id="PTHR35936:SF37">
    <property type="entry name" value="AMINO ACID ABC TRANSPORTER SUBSTRATE-BINDING PROTEIN"/>
    <property type="match status" value="1"/>
</dbReference>
<evidence type="ECO:0000256" key="1">
    <source>
        <dbReference type="ARBA" id="ARBA00004196"/>
    </source>
</evidence>
<reference evidence="7 8" key="1">
    <citation type="submission" date="2017-08" db="EMBL/GenBank/DDBJ databases">
        <title>Infants hospitalized years apart are colonized by the same room-sourced microbial strains.</title>
        <authorList>
            <person name="Brooks B."/>
            <person name="Olm M.R."/>
            <person name="Firek B.A."/>
            <person name="Baker R."/>
            <person name="Thomas B.C."/>
            <person name="Morowitz M.J."/>
            <person name="Banfield J.F."/>
        </authorList>
    </citation>
    <scope>NUCLEOTIDE SEQUENCE [LARGE SCALE GENOMIC DNA]</scope>
    <source>
        <strain evidence="7">S2_012_000_R2_81</strain>
    </source>
</reference>
<evidence type="ECO:0000313" key="7">
    <source>
        <dbReference type="EMBL" id="PZP33881.1"/>
    </source>
</evidence>
<dbReference type="SUPFAM" id="SSF53850">
    <property type="entry name" value="Periplasmic binding protein-like II"/>
    <property type="match status" value="1"/>
</dbReference>
<dbReference type="EMBL" id="QFOD01000005">
    <property type="protein sequence ID" value="PZP33881.1"/>
    <property type="molecule type" value="Genomic_DNA"/>
</dbReference>
<dbReference type="Proteomes" id="UP000249633">
    <property type="component" value="Unassembled WGS sequence"/>
</dbReference>
<keyword evidence="3 5" id="KW-0732">Signal</keyword>
<comment type="similarity">
    <text evidence="2 4">Belongs to the bacterial solute-binding protein 3 family.</text>
</comment>
<dbReference type="InterPro" id="IPR006311">
    <property type="entry name" value="TAT_signal"/>
</dbReference>
<evidence type="ECO:0000259" key="6">
    <source>
        <dbReference type="SMART" id="SM00062"/>
    </source>
</evidence>